<name>A0A2M3ZPE4_9DIPT</name>
<evidence type="ECO:0000256" key="2">
    <source>
        <dbReference type="SAM" id="Phobius"/>
    </source>
</evidence>
<reference evidence="4" key="1">
    <citation type="submission" date="2018-01" db="EMBL/GenBank/DDBJ databases">
        <title>An insight into the sialome of Amazonian anophelines.</title>
        <authorList>
            <person name="Ribeiro J.M."/>
            <person name="Scarpassa V."/>
            <person name="Calvo E."/>
        </authorList>
    </citation>
    <scope>NUCLEOTIDE SEQUENCE</scope>
    <source>
        <tissue evidence="4">Salivary glands</tissue>
    </source>
</reference>
<evidence type="ECO:0000313" key="4">
    <source>
        <dbReference type="EMBL" id="MBW30389.1"/>
    </source>
</evidence>
<organism evidence="4">
    <name type="scientific">Anopheles braziliensis</name>
    <dbReference type="NCBI Taxonomy" id="58242"/>
    <lineage>
        <taxon>Eukaryota</taxon>
        <taxon>Metazoa</taxon>
        <taxon>Ecdysozoa</taxon>
        <taxon>Arthropoda</taxon>
        <taxon>Hexapoda</taxon>
        <taxon>Insecta</taxon>
        <taxon>Pterygota</taxon>
        <taxon>Neoptera</taxon>
        <taxon>Endopterygota</taxon>
        <taxon>Diptera</taxon>
        <taxon>Nematocera</taxon>
        <taxon>Culicoidea</taxon>
        <taxon>Culicidae</taxon>
        <taxon>Anophelinae</taxon>
        <taxon>Anopheles</taxon>
    </lineage>
</organism>
<feature type="signal peptide" evidence="3">
    <location>
        <begin position="1"/>
        <end position="16"/>
    </location>
</feature>
<feature type="chain" id="PRO_5014798523" evidence="3">
    <location>
        <begin position="17"/>
        <end position="128"/>
    </location>
</feature>
<dbReference type="EMBL" id="GGFM01009638">
    <property type="protein sequence ID" value="MBW30389.1"/>
    <property type="molecule type" value="Transcribed_RNA"/>
</dbReference>
<keyword evidence="2" id="KW-0472">Membrane</keyword>
<protein>
    <submittedName>
        <fullName evidence="4">Putative secreted peptide</fullName>
    </submittedName>
</protein>
<feature type="transmembrane region" description="Helical" evidence="2">
    <location>
        <begin position="29"/>
        <end position="47"/>
    </location>
</feature>
<accession>A0A2M3ZPE4</accession>
<evidence type="ECO:0000256" key="1">
    <source>
        <dbReference type="SAM" id="MobiDB-lite"/>
    </source>
</evidence>
<keyword evidence="3" id="KW-0732">Signal</keyword>
<feature type="region of interest" description="Disordered" evidence="1">
    <location>
        <begin position="74"/>
        <end position="103"/>
    </location>
</feature>
<keyword evidence="2" id="KW-0812">Transmembrane</keyword>
<evidence type="ECO:0000256" key="3">
    <source>
        <dbReference type="SAM" id="SignalP"/>
    </source>
</evidence>
<keyword evidence="2" id="KW-1133">Transmembrane helix</keyword>
<proteinExistence type="predicted"/>
<sequence>MIIILFFFCFVFSASSSSSSTTTTSSWYYYYYYYNFTNFILLVRLFYHTTPSICQNNLEGQKCPTVRTVDTPAAPSSVALGNSRDRPACDDAGAQRSSCSTDSHGCHRPCGDVGSICCPGVAFVDHHQ</sequence>
<dbReference type="AlphaFoldDB" id="A0A2M3ZPE4"/>